<dbReference type="GO" id="GO:0008782">
    <property type="term" value="F:adenosylhomocysteine nucleosidase activity"/>
    <property type="evidence" value="ECO:0007669"/>
    <property type="project" value="TreeGrafter"/>
</dbReference>
<dbReference type="CDD" id="cd17768">
    <property type="entry name" value="adenosylhopane_nucleosidase_HpnG-like"/>
    <property type="match status" value="1"/>
</dbReference>
<dbReference type="OrthoDB" id="7357315at2"/>
<dbReference type="NCBIfam" id="TIGR03468">
    <property type="entry name" value="HpnG"/>
    <property type="match status" value="1"/>
</dbReference>
<protein>
    <submittedName>
        <fullName evidence="2">Hopanoid-associated phosphorylase</fullName>
    </submittedName>
</protein>
<organism evidence="2 3">
    <name type="scientific">Hyphomicrobium facile</name>
    <dbReference type="NCBI Taxonomy" id="51670"/>
    <lineage>
        <taxon>Bacteria</taxon>
        <taxon>Pseudomonadati</taxon>
        <taxon>Pseudomonadota</taxon>
        <taxon>Alphaproteobacteria</taxon>
        <taxon>Hyphomicrobiales</taxon>
        <taxon>Hyphomicrobiaceae</taxon>
        <taxon>Hyphomicrobium</taxon>
    </lineage>
</organism>
<feature type="domain" description="Nucleoside phosphorylase" evidence="1">
    <location>
        <begin position="41"/>
        <end position="157"/>
    </location>
</feature>
<dbReference type="PANTHER" id="PTHR46832:SF1">
    <property type="entry name" value="5'-METHYLTHIOADENOSINE_S-ADENOSYLHOMOCYSTEINE NUCLEOSIDASE"/>
    <property type="match status" value="1"/>
</dbReference>
<dbReference type="EMBL" id="FPCH01000002">
    <property type="protein sequence ID" value="SFV35273.1"/>
    <property type="molecule type" value="Genomic_DNA"/>
</dbReference>
<dbReference type="InterPro" id="IPR035994">
    <property type="entry name" value="Nucleoside_phosphorylase_sf"/>
</dbReference>
<dbReference type="InterPro" id="IPR017831">
    <property type="entry name" value="Hopanoid-assoc_phosphoryl_HpnG"/>
</dbReference>
<dbReference type="RefSeq" id="WP_092868006.1">
    <property type="nucleotide sequence ID" value="NZ_FPCH01000002.1"/>
</dbReference>
<sequence>MRGVVVAATGLRAEARVAQRSGFVKALAGGGDEQRLASLIERSIANGGIRGLISFGIAGGLRPGLASGTIVVGTSVVSGGTPYMADERWSDRLFEAVPNAESGAIVGAKAVISEPGDKQKLYMATGAFAADMESHIVARLAAEHQLPFAVLRVIADTSKQRLPPAAVNGLKPDGTPDIAAVLKSLMVRPGQLPSLLLTANATRRAMRGLFRCYRLLGPGLGFADLR</sequence>
<dbReference type="Gene3D" id="3.40.50.1580">
    <property type="entry name" value="Nucleoside phosphorylase domain"/>
    <property type="match status" value="1"/>
</dbReference>
<reference evidence="3" key="1">
    <citation type="submission" date="2016-10" db="EMBL/GenBank/DDBJ databases">
        <authorList>
            <person name="Varghese N."/>
            <person name="Submissions S."/>
        </authorList>
    </citation>
    <scope>NUCLEOTIDE SEQUENCE [LARGE SCALE GENOMIC DNA]</scope>
    <source>
        <strain evidence="3">DSM 1565</strain>
    </source>
</reference>
<gene>
    <name evidence="2" type="ORF">SAMN04488557_2542</name>
</gene>
<dbReference type="STRING" id="51670.SAMN04488557_2542"/>
<evidence type="ECO:0000313" key="2">
    <source>
        <dbReference type="EMBL" id="SFV35273.1"/>
    </source>
</evidence>
<dbReference type="PANTHER" id="PTHR46832">
    <property type="entry name" value="5'-METHYLTHIOADENOSINE/S-ADENOSYLHOMOCYSTEINE NUCLEOSIDASE"/>
    <property type="match status" value="1"/>
</dbReference>
<evidence type="ECO:0000259" key="1">
    <source>
        <dbReference type="Pfam" id="PF01048"/>
    </source>
</evidence>
<dbReference type="GO" id="GO:0005829">
    <property type="term" value="C:cytosol"/>
    <property type="evidence" value="ECO:0007669"/>
    <property type="project" value="TreeGrafter"/>
</dbReference>
<keyword evidence="3" id="KW-1185">Reference proteome</keyword>
<dbReference type="AlphaFoldDB" id="A0A1I7NKX3"/>
<dbReference type="SUPFAM" id="SSF53167">
    <property type="entry name" value="Purine and uridine phosphorylases"/>
    <property type="match status" value="1"/>
</dbReference>
<accession>A0A1I7NKX3</accession>
<name>A0A1I7NKX3_9HYPH</name>
<proteinExistence type="predicted"/>
<evidence type="ECO:0000313" key="3">
    <source>
        <dbReference type="Proteomes" id="UP000199423"/>
    </source>
</evidence>
<dbReference type="InterPro" id="IPR000845">
    <property type="entry name" value="Nucleoside_phosphorylase_d"/>
</dbReference>
<dbReference type="GO" id="GO:0019284">
    <property type="term" value="P:L-methionine salvage from S-adenosylmethionine"/>
    <property type="evidence" value="ECO:0007669"/>
    <property type="project" value="TreeGrafter"/>
</dbReference>
<dbReference type="Pfam" id="PF01048">
    <property type="entry name" value="PNP_UDP_1"/>
    <property type="match status" value="1"/>
</dbReference>
<dbReference type="Proteomes" id="UP000199423">
    <property type="component" value="Unassembled WGS sequence"/>
</dbReference>
<dbReference type="GO" id="GO:0009116">
    <property type="term" value="P:nucleoside metabolic process"/>
    <property type="evidence" value="ECO:0007669"/>
    <property type="project" value="InterPro"/>
</dbReference>
<dbReference type="GO" id="GO:0008930">
    <property type="term" value="F:methylthioadenosine nucleosidase activity"/>
    <property type="evidence" value="ECO:0007669"/>
    <property type="project" value="TreeGrafter"/>
</dbReference>